<organism evidence="2 3">
    <name type="scientific">Paxillus rubicundulus Ve08.2h10</name>
    <dbReference type="NCBI Taxonomy" id="930991"/>
    <lineage>
        <taxon>Eukaryota</taxon>
        <taxon>Fungi</taxon>
        <taxon>Dikarya</taxon>
        <taxon>Basidiomycota</taxon>
        <taxon>Agaricomycotina</taxon>
        <taxon>Agaricomycetes</taxon>
        <taxon>Agaricomycetidae</taxon>
        <taxon>Boletales</taxon>
        <taxon>Paxilineae</taxon>
        <taxon>Paxillaceae</taxon>
        <taxon>Paxillus</taxon>
    </lineage>
</organism>
<protein>
    <recommendedName>
        <fullName evidence="1">DUF6533 domain-containing protein</fullName>
    </recommendedName>
</protein>
<gene>
    <name evidence="2" type="ORF">PAXRUDRAFT_136390</name>
</gene>
<dbReference type="OrthoDB" id="3038503at2759"/>
<evidence type="ECO:0000259" key="1">
    <source>
        <dbReference type="Pfam" id="PF20151"/>
    </source>
</evidence>
<dbReference type="InterPro" id="IPR045340">
    <property type="entry name" value="DUF6533"/>
</dbReference>
<sequence length="66" mass="7388">MSASEIQSILAAIQLNDYQSVAIATAVGYDTILTFVNEIEYVWKRPWSRVSTLFVIVRYVGCLAAM</sequence>
<name>A0A0D0E151_9AGAM</name>
<dbReference type="InParanoid" id="A0A0D0E151"/>
<evidence type="ECO:0000313" key="3">
    <source>
        <dbReference type="Proteomes" id="UP000054538"/>
    </source>
</evidence>
<dbReference type="EMBL" id="KN824938">
    <property type="protein sequence ID" value="KIK97381.1"/>
    <property type="molecule type" value="Genomic_DNA"/>
</dbReference>
<keyword evidence="3" id="KW-1185">Reference proteome</keyword>
<evidence type="ECO:0000313" key="2">
    <source>
        <dbReference type="EMBL" id="KIK97381.1"/>
    </source>
</evidence>
<proteinExistence type="predicted"/>
<dbReference type="Pfam" id="PF20151">
    <property type="entry name" value="DUF6533"/>
    <property type="match status" value="1"/>
</dbReference>
<dbReference type="HOGENOM" id="CLU_186273_0_0_1"/>
<accession>A0A0D0E151</accession>
<dbReference type="Proteomes" id="UP000054538">
    <property type="component" value="Unassembled WGS sequence"/>
</dbReference>
<dbReference type="AlphaFoldDB" id="A0A0D0E151"/>
<reference evidence="3" key="2">
    <citation type="submission" date="2015-01" db="EMBL/GenBank/DDBJ databases">
        <title>Evolutionary Origins and Diversification of the Mycorrhizal Mutualists.</title>
        <authorList>
            <consortium name="DOE Joint Genome Institute"/>
            <consortium name="Mycorrhizal Genomics Consortium"/>
            <person name="Kohler A."/>
            <person name="Kuo A."/>
            <person name="Nagy L.G."/>
            <person name="Floudas D."/>
            <person name="Copeland A."/>
            <person name="Barry K.W."/>
            <person name="Cichocki N."/>
            <person name="Veneault-Fourrey C."/>
            <person name="LaButti K."/>
            <person name="Lindquist E.A."/>
            <person name="Lipzen A."/>
            <person name="Lundell T."/>
            <person name="Morin E."/>
            <person name="Murat C."/>
            <person name="Riley R."/>
            <person name="Ohm R."/>
            <person name="Sun H."/>
            <person name="Tunlid A."/>
            <person name="Henrissat B."/>
            <person name="Grigoriev I.V."/>
            <person name="Hibbett D.S."/>
            <person name="Martin F."/>
        </authorList>
    </citation>
    <scope>NUCLEOTIDE SEQUENCE [LARGE SCALE GENOMIC DNA]</scope>
    <source>
        <strain evidence="3">Ve08.2h10</strain>
    </source>
</reference>
<feature type="domain" description="DUF6533" evidence="1">
    <location>
        <begin position="18"/>
        <end position="63"/>
    </location>
</feature>
<reference evidence="2 3" key="1">
    <citation type="submission" date="2014-04" db="EMBL/GenBank/DDBJ databases">
        <authorList>
            <consortium name="DOE Joint Genome Institute"/>
            <person name="Kuo A."/>
            <person name="Kohler A."/>
            <person name="Jargeat P."/>
            <person name="Nagy L.G."/>
            <person name="Floudas D."/>
            <person name="Copeland A."/>
            <person name="Barry K.W."/>
            <person name="Cichocki N."/>
            <person name="Veneault-Fourrey C."/>
            <person name="LaButti K."/>
            <person name="Lindquist E.A."/>
            <person name="Lipzen A."/>
            <person name="Lundell T."/>
            <person name="Morin E."/>
            <person name="Murat C."/>
            <person name="Sun H."/>
            <person name="Tunlid A."/>
            <person name="Henrissat B."/>
            <person name="Grigoriev I.V."/>
            <person name="Hibbett D.S."/>
            <person name="Martin F."/>
            <person name="Nordberg H.P."/>
            <person name="Cantor M.N."/>
            <person name="Hua S.X."/>
        </authorList>
    </citation>
    <scope>NUCLEOTIDE SEQUENCE [LARGE SCALE GENOMIC DNA]</scope>
    <source>
        <strain evidence="2 3">Ve08.2h10</strain>
    </source>
</reference>